<keyword evidence="1" id="KW-1133">Transmembrane helix</keyword>
<feature type="transmembrane region" description="Helical" evidence="1">
    <location>
        <begin position="12"/>
        <end position="43"/>
    </location>
</feature>
<evidence type="ECO:0000313" key="3">
    <source>
        <dbReference type="Proteomes" id="UP000198975"/>
    </source>
</evidence>
<reference evidence="3" key="1">
    <citation type="submission" date="2016-08" db="EMBL/GenBank/DDBJ databases">
        <authorList>
            <person name="Varghese N."/>
            <person name="Submissions Spin"/>
        </authorList>
    </citation>
    <scope>NUCLEOTIDE SEQUENCE [LARGE SCALE GENOMIC DNA]</scope>
    <source>
        <strain evidence="3">REICA_082</strain>
    </source>
</reference>
<dbReference type="EMBL" id="FMAY01000010">
    <property type="protein sequence ID" value="SCC25498.1"/>
    <property type="molecule type" value="Genomic_DNA"/>
</dbReference>
<keyword evidence="3" id="KW-1185">Reference proteome</keyword>
<gene>
    <name evidence="2" type="ORF">GA0061071_11020</name>
</gene>
<dbReference type="Proteomes" id="UP000198975">
    <property type="component" value="Unassembled WGS sequence"/>
</dbReference>
<sequence>MILLLPFIKVLIVITLLCGLWVVCGGSVLFAFISVLITGLLVIRQHDFI</sequence>
<proteinExistence type="predicted"/>
<organism evidence="2 3">
    <name type="scientific">Kosakonia oryzendophytica</name>
    <dbReference type="NCBI Taxonomy" id="1005665"/>
    <lineage>
        <taxon>Bacteria</taxon>
        <taxon>Pseudomonadati</taxon>
        <taxon>Pseudomonadota</taxon>
        <taxon>Gammaproteobacteria</taxon>
        <taxon>Enterobacterales</taxon>
        <taxon>Enterobacteriaceae</taxon>
        <taxon>Kosakonia</taxon>
    </lineage>
</organism>
<protein>
    <submittedName>
        <fullName evidence="2">Uncharacterized protein</fullName>
    </submittedName>
</protein>
<evidence type="ECO:0000313" key="2">
    <source>
        <dbReference type="EMBL" id="SCC25498.1"/>
    </source>
</evidence>
<keyword evidence="1" id="KW-0812">Transmembrane</keyword>
<accession>A0A1C4D2P3</accession>
<name>A0A1C4D2P3_9ENTR</name>
<keyword evidence="1" id="KW-0472">Membrane</keyword>
<evidence type="ECO:0000256" key="1">
    <source>
        <dbReference type="SAM" id="Phobius"/>
    </source>
</evidence>
<dbReference type="AlphaFoldDB" id="A0A1C4D2P3"/>